<reference evidence="12 13" key="1">
    <citation type="submission" date="2023-10" db="EMBL/GenBank/DDBJ databases">
        <title>Genomes of two closely related lineages of the louse Polyplax serrata with different host specificities.</title>
        <authorList>
            <person name="Martinu J."/>
            <person name="Tarabai H."/>
            <person name="Stefka J."/>
            <person name="Hypsa V."/>
        </authorList>
    </citation>
    <scope>NUCLEOTIDE SEQUENCE [LARGE SCALE GENOMIC DNA]</scope>
    <source>
        <strain evidence="12">HR10_N</strain>
    </source>
</reference>
<evidence type="ECO:0000313" key="13">
    <source>
        <dbReference type="Proteomes" id="UP001372834"/>
    </source>
</evidence>
<dbReference type="GO" id="GO:0005524">
    <property type="term" value="F:ATP binding"/>
    <property type="evidence" value="ECO:0007669"/>
    <property type="project" value="UniProtKB-UniRule"/>
</dbReference>
<dbReference type="AlphaFoldDB" id="A0AAN8SEN5"/>
<evidence type="ECO:0000259" key="11">
    <source>
        <dbReference type="PROSITE" id="PS50011"/>
    </source>
</evidence>
<dbReference type="GO" id="GO:0035556">
    <property type="term" value="P:intracellular signal transduction"/>
    <property type="evidence" value="ECO:0007669"/>
    <property type="project" value="TreeGrafter"/>
</dbReference>
<comment type="catalytic activity">
    <reaction evidence="7">
        <text>L-threonyl-[protein] + ATP = O-phospho-L-threonyl-[protein] + ADP + H(+)</text>
        <dbReference type="Rhea" id="RHEA:46608"/>
        <dbReference type="Rhea" id="RHEA-COMP:11060"/>
        <dbReference type="Rhea" id="RHEA-COMP:11605"/>
        <dbReference type="ChEBI" id="CHEBI:15378"/>
        <dbReference type="ChEBI" id="CHEBI:30013"/>
        <dbReference type="ChEBI" id="CHEBI:30616"/>
        <dbReference type="ChEBI" id="CHEBI:61977"/>
        <dbReference type="ChEBI" id="CHEBI:456216"/>
        <dbReference type="EC" id="2.7.11.1"/>
    </reaction>
</comment>
<comment type="similarity">
    <text evidence="10">Belongs to the protein kinase superfamily.</text>
</comment>
<evidence type="ECO:0000313" key="12">
    <source>
        <dbReference type="EMBL" id="KAK6645375.1"/>
    </source>
</evidence>
<dbReference type="PANTHER" id="PTHR24346:SF74">
    <property type="entry name" value="PROTEIN KINASE DOMAIN-CONTAINING PROTEIN"/>
    <property type="match status" value="1"/>
</dbReference>
<feature type="binding site" evidence="9">
    <location>
        <position position="44"/>
    </location>
    <ligand>
        <name>ATP</name>
        <dbReference type="ChEBI" id="CHEBI:30616"/>
    </ligand>
</feature>
<evidence type="ECO:0000256" key="2">
    <source>
        <dbReference type="ARBA" id="ARBA00022527"/>
    </source>
</evidence>
<dbReference type="EMBL" id="JAWJWE010000001">
    <property type="protein sequence ID" value="KAK6645375.1"/>
    <property type="molecule type" value="Genomic_DNA"/>
</dbReference>
<dbReference type="FunFam" id="3.30.200.20:FF:000003">
    <property type="entry name" value="Non-specific serine/threonine protein kinase"/>
    <property type="match status" value="1"/>
</dbReference>
<dbReference type="SMART" id="SM00220">
    <property type="entry name" value="S_TKc"/>
    <property type="match status" value="1"/>
</dbReference>
<dbReference type="InterPro" id="IPR017441">
    <property type="entry name" value="Protein_kinase_ATP_BS"/>
</dbReference>
<gene>
    <name evidence="12" type="primary">SIK2</name>
    <name evidence="12" type="ORF">RUM43_001651</name>
</gene>
<dbReference type="PROSITE" id="PS00108">
    <property type="entry name" value="PROTEIN_KINASE_ST"/>
    <property type="match status" value="1"/>
</dbReference>
<dbReference type="GO" id="GO:0050321">
    <property type="term" value="F:tau-protein kinase activity"/>
    <property type="evidence" value="ECO:0007669"/>
    <property type="project" value="TreeGrafter"/>
</dbReference>
<sequence>MAERRQKAPIRVGFYDIEKTIGKGNFAVVKLARHRITKTEVAIKIIDKSQLDSVNLLKVYREVDIMKQLDHPHIIKLFQVMETKNMIYIVSEYASQGEIFDYIAKYGRMNEITARRKFWQILSAIEYCHSRRIVHRDLKAENLLMGQNMEIKIADFGFSNYYNPSELLSTWCGSPPYAAPEVFQGQKYVGPEIDIWVSKFFPV</sequence>
<name>A0AAN8SEN5_POLSC</name>
<keyword evidence="3" id="KW-0808">Transferase</keyword>
<dbReference type="Pfam" id="PF00069">
    <property type="entry name" value="Pkinase"/>
    <property type="match status" value="1"/>
</dbReference>
<comment type="catalytic activity">
    <reaction evidence="8">
        <text>L-seryl-[protein] + ATP = O-phospho-L-seryl-[protein] + ADP + H(+)</text>
        <dbReference type="Rhea" id="RHEA:17989"/>
        <dbReference type="Rhea" id="RHEA-COMP:9863"/>
        <dbReference type="Rhea" id="RHEA-COMP:11604"/>
        <dbReference type="ChEBI" id="CHEBI:15378"/>
        <dbReference type="ChEBI" id="CHEBI:29999"/>
        <dbReference type="ChEBI" id="CHEBI:30616"/>
        <dbReference type="ChEBI" id="CHEBI:83421"/>
        <dbReference type="ChEBI" id="CHEBI:456216"/>
        <dbReference type="EC" id="2.7.11.1"/>
    </reaction>
</comment>
<dbReference type="GO" id="GO:0005737">
    <property type="term" value="C:cytoplasm"/>
    <property type="evidence" value="ECO:0007669"/>
    <property type="project" value="TreeGrafter"/>
</dbReference>
<evidence type="ECO:0000256" key="4">
    <source>
        <dbReference type="ARBA" id="ARBA00022741"/>
    </source>
</evidence>
<feature type="domain" description="Protein kinase" evidence="11">
    <location>
        <begin position="15"/>
        <end position="203"/>
    </location>
</feature>
<keyword evidence="2 10" id="KW-0723">Serine/threonine-protein kinase</keyword>
<evidence type="ECO:0000256" key="5">
    <source>
        <dbReference type="ARBA" id="ARBA00022777"/>
    </source>
</evidence>
<dbReference type="EC" id="2.7.11.1" evidence="1"/>
<dbReference type="FunFam" id="1.10.510.10:FF:000571">
    <property type="entry name" value="Maternal embryonic leucine zipper kinase"/>
    <property type="match status" value="1"/>
</dbReference>
<evidence type="ECO:0000256" key="3">
    <source>
        <dbReference type="ARBA" id="ARBA00022679"/>
    </source>
</evidence>
<evidence type="ECO:0000256" key="7">
    <source>
        <dbReference type="ARBA" id="ARBA00047899"/>
    </source>
</evidence>
<keyword evidence="4 9" id="KW-0547">Nucleotide-binding</keyword>
<dbReference type="InterPro" id="IPR008271">
    <property type="entry name" value="Ser/Thr_kinase_AS"/>
</dbReference>
<keyword evidence="6 9" id="KW-0067">ATP-binding</keyword>
<dbReference type="InterPro" id="IPR000719">
    <property type="entry name" value="Prot_kinase_dom"/>
</dbReference>
<dbReference type="PROSITE" id="PS50011">
    <property type="entry name" value="PROTEIN_KINASE_DOM"/>
    <property type="match status" value="1"/>
</dbReference>
<keyword evidence="5 12" id="KW-0418">Kinase</keyword>
<dbReference type="PROSITE" id="PS00107">
    <property type="entry name" value="PROTEIN_KINASE_ATP"/>
    <property type="match status" value="1"/>
</dbReference>
<organism evidence="12 13">
    <name type="scientific">Polyplax serrata</name>
    <name type="common">Common mouse louse</name>
    <dbReference type="NCBI Taxonomy" id="468196"/>
    <lineage>
        <taxon>Eukaryota</taxon>
        <taxon>Metazoa</taxon>
        <taxon>Ecdysozoa</taxon>
        <taxon>Arthropoda</taxon>
        <taxon>Hexapoda</taxon>
        <taxon>Insecta</taxon>
        <taxon>Pterygota</taxon>
        <taxon>Neoptera</taxon>
        <taxon>Paraneoptera</taxon>
        <taxon>Psocodea</taxon>
        <taxon>Troctomorpha</taxon>
        <taxon>Phthiraptera</taxon>
        <taxon>Anoplura</taxon>
        <taxon>Polyplacidae</taxon>
        <taxon>Polyplax</taxon>
    </lineage>
</organism>
<dbReference type="InterPro" id="IPR011009">
    <property type="entry name" value="Kinase-like_dom_sf"/>
</dbReference>
<dbReference type="Proteomes" id="UP001372834">
    <property type="component" value="Unassembled WGS sequence"/>
</dbReference>
<comment type="caution">
    <text evidence="12">The sequence shown here is derived from an EMBL/GenBank/DDBJ whole genome shotgun (WGS) entry which is preliminary data.</text>
</comment>
<dbReference type="PANTHER" id="PTHR24346">
    <property type="entry name" value="MAP/MICROTUBULE AFFINITY-REGULATING KINASE"/>
    <property type="match status" value="1"/>
</dbReference>
<dbReference type="SUPFAM" id="SSF56112">
    <property type="entry name" value="Protein kinase-like (PK-like)"/>
    <property type="match status" value="1"/>
</dbReference>
<proteinExistence type="inferred from homology"/>
<accession>A0AAN8SEN5</accession>
<dbReference type="GO" id="GO:0000226">
    <property type="term" value="P:microtubule cytoskeleton organization"/>
    <property type="evidence" value="ECO:0007669"/>
    <property type="project" value="TreeGrafter"/>
</dbReference>
<evidence type="ECO:0000256" key="9">
    <source>
        <dbReference type="PROSITE-ProRule" id="PRU10141"/>
    </source>
</evidence>
<evidence type="ECO:0000256" key="6">
    <source>
        <dbReference type="ARBA" id="ARBA00022840"/>
    </source>
</evidence>
<evidence type="ECO:0000256" key="1">
    <source>
        <dbReference type="ARBA" id="ARBA00012513"/>
    </source>
</evidence>
<evidence type="ECO:0000256" key="8">
    <source>
        <dbReference type="ARBA" id="ARBA00048679"/>
    </source>
</evidence>
<protein>
    <recommendedName>
        <fullName evidence="1">non-specific serine/threonine protein kinase</fullName>
        <ecNumber evidence="1">2.7.11.1</ecNumber>
    </recommendedName>
</protein>
<dbReference type="Gene3D" id="1.10.510.10">
    <property type="entry name" value="Transferase(Phosphotransferase) domain 1"/>
    <property type="match status" value="1"/>
</dbReference>
<evidence type="ECO:0000256" key="10">
    <source>
        <dbReference type="RuleBase" id="RU000304"/>
    </source>
</evidence>